<organism evidence="1 2">
    <name type="scientific">Aphanothece sacrum FPU1</name>
    <dbReference type="NCBI Taxonomy" id="1920663"/>
    <lineage>
        <taxon>Bacteria</taxon>
        <taxon>Bacillati</taxon>
        <taxon>Cyanobacteriota</taxon>
        <taxon>Cyanophyceae</taxon>
        <taxon>Oscillatoriophycideae</taxon>
        <taxon>Chroococcales</taxon>
        <taxon>Aphanothecaceae</taxon>
        <taxon>Aphanothece</taxon>
    </lineage>
</organism>
<accession>A0A401ID68</accession>
<sequence>MTEQVLNLQQDIWIDQHWLQQAGLGQHLQIIVQQGEISIISALDQQKQSDSSETVWTSEAIEVFRSLGQEATSGQLGNTSINHDQYLLKT</sequence>
<dbReference type="EMBL" id="BDQK01000001">
    <property type="protein sequence ID" value="GBF79192.1"/>
    <property type="molecule type" value="Genomic_DNA"/>
</dbReference>
<gene>
    <name evidence="1" type="ORF">AsFPU1_0584</name>
</gene>
<evidence type="ECO:0000313" key="1">
    <source>
        <dbReference type="EMBL" id="GBF79192.1"/>
    </source>
</evidence>
<dbReference type="Proteomes" id="UP000287247">
    <property type="component" value="Unassembled WGS sequence"/>
</dbReference>
<evidence type="ECO:0000313" key="2">
    <source>
        <dbReference type="Proteomes" id="UP000287247"/>
    </source>
</evidence>
<keyword evidence="2" id="KW-1185">Reference proteome</keyword>
<proteinExistence type="predicted"/>
<reference evidence="2" key="1">
    <citation type="submission" date="2017-05" db="EMBL/GenBank/DDBJ databases">
        <title>Physiological properties and genetic analysis related to exopolysaccharide production of fresh-water unicellular cyanobacterium Aphanothece sacrum, Suizenji Nori, that has been cultured as a food source in Japan.</title>
        <authorList>
            <person name="Kanesaki Y."/>
            <person name="Yoshikawa S."/>
            <person name="Ohki K."/>
        </authorList>
    </citation>
    <scope>NUCLEOTIDE SEQUENCE [LARGE SCALE GENOMIC DNA]</scope>
    <source>
        <strain evidence="2">FPU1</strain>
    </source>
</reference>
<dbReference type="AlphaFoldDB" id="A0A401ID68"/>
<dbReference type="RefSeq" id="WP_124977406.1">
    <property type="nucleotide sequence ID" value="NZ_BDQK01000001.1"/>
</dbReference>
<comment type="caution">
    <text evidence="1">The sequence shown here is derived from an EMBL/GenBank/DDBJ whole genome shotgun (WGS) entry which is preliminary data.</text>
</comment>
<name>A0A401ID68_APHSA</name>
<protein>
    <submittedName>
        <fullName evidence="1">Uncharacterized protein</fullName>
    </submittedName>
</protein>